<keyword evidence="6" id="KW-0175">Coiled coil</keyword>
<evidence type="ECO:0000313" key="11">
    <source>
        <dbReference type="EMBL" id="SJZ41834.1"/>
    </source>
</evidence>
<dbReference type="GO" id="GO:0008081">
    <property type="term" value="F:phosphoric diester hydrolase activity"/>
    <property type="evidence" value="ECO:0007669"/>
    <property type="project" value="InterPro"/>
</dbReference>
<reference evidence="12" key="1">
    <citation type="submission" date="2017-02" db="EMBL/GenBank/DDBJ databases">
        <authorList>
            <person name="Varghese N."/>
            <person name="Submissions S."/>
        </authorList>
    </citation>
    <scope>NUCLEOTIDE SEQUENCE [LARGE SCALE GENOMIC DNA]</scope>
    <source>
        <strain evidence="12">ATCC 27862</strain>
    </source>
</reference>
<evidence type="ECO:0000256" key="6">
    <source>
        <dbReference type="SAM" id="Coils"/>
    </source>
</evidence>
<sequence length="1743" mass="199231">MYKKLLLPLSIKASILTPIALLSASDIQNTTVNNTTVWKENKSYFYYETQYNTQMAPYQFNQWLKGVNGKKTLFQMSLPGTHDSAAYAGNWNAFTWAWTKTQSMTFTQQLNAGIRAFDLRSHANLKLAHGPIEMDASFQSALLEMVDFLKKNPSEFIFFRIKDDGFDVKNQQNVLEAASKYLAILSSDEIYPYLFNPTGINFPNLSTESFRLDNLRGKIVIANFWYHSIQDKMVELQKNFKANVWSGGFDYWWAFSKKPDRTQDNYNSSEEQKYQYATAFMPNPNNAPFDTRNLYINFLSVANGMRPPWTAESLNPRFNQFFINNQQYHKMGLVYADFPGPSLIENIFKTNYYVTNEQLKHGYELPWNNKLTISKPLVNDNKITVYGDNLQGYTIEVNEGNNKLATVTINENVKQKTIDLGNSYYLPLNLDLAVTGYRKTIENGFYPSRKYNVITTNAKIQNTTQNQQSQELTSKVLQYINKLKSTFGINTFSTYLNAQYLNKLQQYIRPSEQNASSIRTLSMQFDKEATKLDLLIQSFNQFKTNVSTFIAQNNDSLLKILNQTLINSLNNTFSNYKNIIYTSITSSAIDYDDLFDYFDEYLNFLNKLKDNIFYFDNSLSTYLAYLKENLKFKDYGITYWLQQEQVVKNKLVDFANLYQNKSFLNINSISRNITQSIDTLKNNLQIVQNDITDLNALQEQYNLKDNQLMFFITDIKKDIETPKELTTSKQNIIAYANDITKANTLMQDLAVFEVKYNFASKPTQLKNKYKTQILALNNAINDASNPIAPEDLVEKLVEINTIRDEIVETSSYNEQVDALSIFNEQKTEFKKQIDQYLSENNNSQAEAVLNEAKEIEALNPLNITSENFLNTLNANEKNLVTEIQSVTNVQDFKTKLDNINALSEKTTQLRSIMINLGTFDSYKNLGVFANETQASKYQAIFESLNNTLNTSISLSEIQSAIETATSTEEDIKDLVAAKIREIRTQIEKSTKLYNYQKLALTDQLNNIESSIDSLDNQQLQNFITELTKQETLNLPQKDKDELNNLSDTQYKAWYRALNDSENETQYIQHLEKAKEFNTLIGTEKTRLQQLENTQSSNSAAVSYADSQTQSNLTNALQQAKAALTTATGKVALEQAINTYDTQLQNIITAYNNALSSTKQELEQLVQTVTNYANNTLKQPEYKTIQTALLEYLKSFKYNDKDINDMTTKLNALKQEYAKIQSNKEAIDNADKLAQLKQQVLSKIEELNTLLNSINNNLLSNPKQSISQQLITLKTQAEAQDVTYSALQDIQTKLTPLETKINTIKTLSPVMTTVSQELNTYLQKASSFEGTDLNSIKTQYTTSINKLISTLNSYNSDTIYTTNETSLNNLVVQAKSIYDDAIAQKQALQDLLAKKQTFIQNVNTLITSINNEQYNAVYLKNKSSLDSLLQSANDVTATSALNVLQVQYDSLVTSINSEKTYVDNYKAFETKLTQYEAKASEFDGENYTNVKTTYQNALSTIKSKLTLNFDSNTLTSLQNQLDRTYQNAVEQKTQITTQFNDKKAKYVKEVQDTIVSVNNDTYKAVYEKVQQQLNDALNSMQQATTFNDLNTAYQSYQTLLNSIKADTTYVDDYNNLQTEFETYRAKAEEFNAPNLSDIKQEYLTKLNELQSTLKFDFNQQELDKIAQGLSKAYQDAINAKNAIEPETKPEKPMTPPTSGDSNNNDQEVKKSNSALNWLWLLMIIPTFGLGYLAYVLITKKKNKK</sequence>
<feature type="transmembrane region" description="Helical" evidence="8">
    <location>
        <begin position="1716"/>
        <end position="1736"/>
    </location>
</feature>
<name>A0A1T4KHF8_9BACT</name>
<keyword evidence="12" id="KW-1185">Reference proteome</keyword>
<evidence type="ECO:0000256" key="3">
    <source>
        <dbReference type="ARBA" id="ARBA00019758"/>
    </source>
</evidence>
<evidence type="ECO:0000256" key="5">
    <source>
        <dbReference type="ARBA" id="ARBA00030782"/>
    </source>
</evidence>
<proteinExistence type="predicted"/>
<dbReference type="OrthoDB" id="401457at2"/>
<evidence type="ECO:0000256" key="4">
    <source>
        <dbReference type="ARBA" id="ARBA00030474"/>
    </source>
</evidence>
<dbReference type="InterPro" id="IPR017946">
    <property type="entry name" value="PLC-like_Pdiesterase_TIM-brl"/>
</dbReference>
<evidence type="ECO:0000256" key="7">
    <source>
        <dbReference type="SAM" id="MobiDB-lite"/>
    </source>
</evidence>
<organism evidence="11 12">
    <name type="scientific">Mycoplasmopsis verecunda</name>
    <dbReference type="NCBI Taxonomy" id="171291"/>
    <lineage>
        <taxon>Bacteria</taxon>
        <taxon>Bacillati</taxon>
        <taxon>Mycoplasmatota</taxon>
        <taxon>Mycoplasmoidales</taxon>
        <taxon>Metamycoplasmataceae</taxon>
        <taxon>Mycoplasmopsis</taxon>
    </lineage>
</organism>
<dbReference type="GO" id="GO:0006629">
    <property type="term" value="P:lipid metabolic process"/>
    <property type="evidence" value="ECO:0007669"/>
    <property type="project" value="InterPro"/>
</dbReference>
<feature type="chain" id="PRO_5012933524" description="1-phosphatidylinositol phosphodiesterase" evidence="9">
    <location>
        <begin position="25"/>
        <end position="1743"/>
    </location>
</feature>
<evidence type="ECO:0000256" key="9">
    <source>
        <dbReference type="SAM" id="SignalP"/>
    </source>
</evidence>
<feature type="compositionally biased region" description="Polar residues" evidence="7">
    <location>
        <begin position="1697"/>
        <end position="1706"/>
    </location>
</feature>
<dbReference type="RefSeq" id="WP_078746811.1">
    <property type="nucleotide sequence ID" value="NZ_CP137850.1"/>
</dbReference>
<dbReference type="EMBL" id="FUXF01000002">
    <property type="protein sequence ID" value="SJZ41834.1"/>
    <property type="molecule type" value="Genomic_DNA"/>
</dbReference>
<dbReference type="EC" id="4.6.1.13" evidence="2"/>
<keyword evidence="8" id="KW-1133">Transmembrane helix</keyword>
<evidence type="ECO:0000256" key="1">
    <source>
        <dbReference type="ARBA" id="ARBA00001316"/>
    </source>
</evidence>
<evidence type="ECO:0000259" key="10">
    <source>
        <dbReference type="SMART" id="SM00148"/>
    </source>
</evidence>
<dbReference type="InterPro" id="IPR000909">
    <property type="entry name" value="PLipase_C_PInositol-sp_X_dom"/>
</dbReference>
<dbReference type="STRING" id="171291.SAMN02745154_00059"/>
<evidence type="ECO:0000256" key="2">
    <source>
        <dbReference type="ARBA" id="ARBA00012581"/>
    </source>
</evidence>
<keyword evidence="9" id="KW-0732">Signal</keyword>
<dbReference type="InterPro" id="IPR051057">
    <property type="entry name" value="PI-PLC_domain"/>
</dbReference>
<dbReference type="Proteomes" id="UP000190389">
    <property type="component" value="Unassembled WGS sequence"/>
</dbReference>
<feature type="domain" description="Phosphatidylinositol-specific phospholipase C X" evidence="10">
    <location>
        <begin position="70"/>
        <end position="224"/>
    </location>
</feature>
<dbReference type="Gene3D" id="3.20.20.190">
    <property type="entry name" value="Phosphatidylinositol (PI) phosphodiesterase"/>
    <property type="match status" value="1"/>
</dbReference>
<comment type="catalytic activity">
    <reaction evidence="1">
        <text>a 1,2-diacyl-sn-glycero-3-phospho-(1D-myo-inositol) = 1D-myo-inositol 1,2-cyclic phosphate + a 1,2-diacyl-sn-glycerol</text>
        <dbReference type="Rhea" id="RHEA:17093"/>
        <dbReference type="ChEBI" id="CHEBI:17815"/>
        <dbReference type="ChEBI" id="CHEBI:57880"/>
        <dbReference type="ChEBI" id="CHEBI:58484"/>
        <dbReference type="EC" id="4.6.1.13"/>
    </reaction>
</comment>
<feature type="coiled-coil region" evidence="6">
    <location>
        <begin position="1147"/>
        <end position="1174"/>
    </location>
</feature>
<keyword evidence="8" id="KW-0812">Transmembrane</keyword>
<protein>
    <recommendedName>
        <fullName evidence="3">1-phosphatidylinositol phosphodiesterase</fullName>
        <ecNumber evidence="2">4.6.1.13</ecNumber>
    </recommendedName>
    <alternativeName>
        <fullName evidence="4">Phosphatidylinositol diacylglycerol-lyase</fullName>
    </alternativeName>
    <alternativeName>
        <fullName evidence="5">Phosphatidylinositol-specific phospholipase C</fullName>
    </alternativeName>
</protein>
<dbReference type="PANTHER" id="PTHR13593:SF113">
    <property type="entry name" value="SI:DKEY-266F7.9"/>
    <property type="match status" value="1"/>
</dbReference>
<accession>A0A1T4KHF8</accession>
<feature type="region of interest" description="Disordered" evidence="7">
    <location>
        <begin position="1680"/>
        <end position="1706"/>
    </location>
</feature>
<keyword evidence="8" id="KW-0472">Membrane</keyword>
<dbReference type="PANTHER" id="PTHR13593">
    <property type="match status" value="1"/>
</dbReference>
<dbReference type="PROSITE" id="PS50007">
    <property type="entry name" value="PIPLC_X_DOMAIN"/>
    <property type="match status" value="1"/>
</dbReference>
<evidence type="ECO:0000256" key="8">
    <source>
        <dbReference type="SAM" id="Phobius"/>
    </source>
</evidence>
<dbReference type="GO" id="GO:0004436">
    <property type="term" value="F:phosphatidylinositol diacylglycerol-lyase activity"/>
    <property type="evidence" value="ECO:0007669"/>
    <property type="project" value="UniProtKB-EC"/>
</dbReference>
<dbReference type="SMART" id="SM00148">
    <property type="entry name" value="PLCXc"/>
    <property type="match status" value="1"/>
</dbReference>
<gene>
    <name evidence="11" type="ORF">SAMN02745154_00059</name>
</gene>
<evidence type="ECO:0000313" key="12">
    <source>
        <dbReference type="Proteomes" id="UP000190389"/>
    </source>
</evidence>
<feature type="coiled-coil region" evidence="6">
    <location>
        <begin position="1202"/>
        <end position="1256"/>
    </location>
</feature>
<feature type="signal peptide" evidence="9">
    <location>
        <begin position="1"/>
        <end position="24"/>
    </location>
</feature>
<dbReference type="SUPFAM" id="SSF51695">
    <property type="entry name" value="PLC-like phosphodiesterases"/>
    <property type="match status" value="1"/>
</dbReference>